<accession>A0A8S9Q3J8</accession>
<protein>
    <submittedName>
        <fullName evidence="1">Uncharacterized protein</fullName>
    </submittedName>
</protein>
<dbReference type="EMBL" id="QGKX02001290">
    <property type="protein sequence ID" value="KAF3537209.1"/>
    <property type="molecule type" value="Genomic_DNA"/>
</dbReference>
<organism evidence="1 2">
    <name type="scientific">Brassica cretica</name>
    <name type="common">Mustard</name>
    <dbReference type="NCBI Taxonomy" id="69181"/>
    <lineage>
        <taxon>Eukaryota</taxon>
        <taxon>Viridiplantae</taxon>
        <taxon>Streptophyta</taxon>
        <taxon>Embryophyta</taxon>
        <taxon>Tracheophyta</taxon>
        <taxon>Spermatophyta</taxon>
        <taxon>Magnoliopsida</taxon>
        <taxon>eudicotyledons</taxon>
        <taxon>Gunneridae</taxon>
        <taxon>Pentapetalae</taxon>
        <taxon>rosids</taxon>
        <taxon>malvids</taxon>
        <taxon>Brassicales</taxon>
        <taxon>Brassicaceae</taxon>
        <taxon>Brassiceae</taxon>
        <taxon>Brassica</taxon>
    </lineage>
</organism>
<dbReference type="Proteomes" id="UP000712600">
    <property type="component" value="Unassembled WGS sequence"/>
</dbReference>
<evidence type="ECO:0000313" key="2">
    <source>
        <dbReference type="Proteomes" id="UP000712600"/>
    </source>
</evidence>
<gene>
    <name evidence="1" type="ORF">F2Q69_00021454</name>
</gene>
<proteinExistence type="predicted"/>
<comment type="caution">
    <text evidence="1">The sequence shown here is derived from an EMBL/GenBank/DDBJ whole genome shotgun (WGS) entry which is preliminary data.</text>
</comment>
<dbReference type="AlphaFoldDB" id="A0A8S9Q3J8"/>
<evidence type="ECO:0000313" key="1">
    <source>
        <dbReference type="EMBL" id="KAF3537209.1"/>
    </source>
</evidence>
<reference evidence="1" key="1">
    <citation type="submission" date="2019-12" db="EMBL/GenBank/DDBJ databases">
        <title>Genome sequencing and annotation of Brassica cretica.</title>
        <authorList>
            <person name="Studholme D.J."/>
            <person name="Sarris P."/>
        </authorList>
    </citation>
    <scope>NUCLEOTIDE SEQUENCE</scope>
    <source>
        <strain evidence="1">PFS-109/04</strain>
        <tissue evidence="1">Leaf</tissue>
    </source>
</reference>
<sequence>MRIQKRTQRRTFLRPYRSLRSEWRVGTRLGRYVATELGLRATEPCACSFPTLRPSRVRACSLRYDRAVCVLGRYVVTELCNRFVALPFSAINRGVFCGFLENQFYPSEMFSENVFG</sequence>
<name>A0A8S9Q3J8_BRACR</name>